<evidence type="ECO:0000256" key="1">
    <source>
        <dbReference type="ARBA" id="ARBA00010990"/>
    </source>
</evidence>
<comment type="similarity">
    <text evidence="1">Belongs to the P-Pant transferase superfamily. Gsp/Sfp/HetI/AcpT family.</text>
</comment>
<dbReference type="GO" id="GO:0019878">
    <property type="term" value="P:lysine biosynthetic process via aminoadipic acid"/>
    <property type="evidence" value="ECO:0007669"/>
    <property type="project" value="TreeGrafter"/>
</dbReference>
<dbReference type="PANTHER" id="PTHR12215:SF10">
    <property type="entry name" value="L-AMINOADIPATE-SEMIALDEHYDE DEHYDROGENASE-PHOSPHOPANTETHEINYL TRANSFERASE"/>
    <property type="match status" value="1"/>
</dbReference>
<dbReference type="InterPro" id="IPR050559">
    <property type="entry name" value="P-Pant_transferase_sf"/>
</dbReference>
<gene>
    <name evidence="5" type="ORF">EV187_0464</name>
</gene>
<dbReference type="PANTHER" id="PTHR12215">
    <property type="entry name" value="PHOSPHOPANTETHEINE TRANSFERASE"/>
    <property type="match status" value="1"/>
</dbReference>
<dbReference type="Proteomes" id="UP000293289">
    <property type="component" value="Unassembled WGS sequence"/>
</dbReference>
<evidence type="ECO:0000313" key="6">
    <source>
        <dbReference type="Proteomes" id="UP000293289"/>
    </source>
</evidence>
<reference evidence="5 6" key="1">
    <citation type="submission" date="2019-02" db="EMBL/GenBank/DDBJ databases">
        <title>Genomic Encyclopedia of Type Strains, Phase IV (KMG-IV): sequencing the most valuable type-strain genomes for metagenomic binning, comparative biology and taxonomic classification.</title>
        <authorList>
            <person name="Goeker M."/>
        </authorList>
    </citation>
    <scope>NUCLEOTIDE SEQUENCE [LARGE SCALE GENOMIC DNA]</scope>
    <source>
        <strain evidence="5 6">DSM 43045</strain>
    </source>
</reference>
<name>A0A4Q7MN01_9MICO</name>
<keyword evidence="6" id="KW-1185">Reference proteome</keyword>
<dbReference type="GO" id="GO:0005829">
    <property type="term" value="C:cytosol"/>
    <property type="evidence" value="ECO:0007669"/>
    <property type="project" value="TreeGrafter"/>
</dbReference>
<evidence type="ECO:0000259" key="4">
    <source>
        <dbReference type="Pfam" id="PF01648"/>
    </source>
</evidence>
<protein>
    <submittedName>
        <fullName evidence="5">4'-phosphopantetheinyl transferase superfamily protein</fullName>
    </submittedName>
</protein>
<dbReference type="SUPFAM" id="SSF56214">
    <property type="entry name" value="4'-phosphopantetheinyl transferase"/>
    <property type="match status" value="2"/>
</dbReference>
<proteinExistence type="inferred from homology"/>
<dbReference type="EMBL" id="SGWY01000001">
    <property type="protein sequence ID" value="RZS68039.1"/>
    <property type="molecule type" value="Genomic_DNA"/>
</dbReference>
<evidence type="ECO:0000313" key="5">
    <source>
        <dbReference type="EMBL" id="RZS68039.1"/>
    </source>
</evidence>
<dbReference type="InterPro" id="IPR008278">
    <property type="entry name" value="4-PPantetheinyl_Trfase_dom"/>
</dbReference>
<feature type="region of interest" description="Disordered" evidence="3">
    <location>
        <begin position="1"/>
        <end position="22"/>
    </location>
</feature>
<dbReference type="GO" id="GO:0008897">
    <property type="term" value="F:holo-[acyl-carrier-protein] synthase activity"/>
    <property type="evidence" value="ECO:0007669"/>
    <property type="project" value="InterPro"/>
</dbReference>
<dbReference type="GO" id="GO:0000287">
    <property type="term" value="F:magnesium ion binding"/>
    <property type="evidence" value="ECO:0007669"/>
    <property type="project" value="InterPro"/>
</dbReference>
<feature type="domain" description="4'-phosphopantetheinyl transferase" evidence="4">
    <location>
        <begin position="118"/>
        <end position="190"/>
    </location>
</feature>
<dbReference type="AlphaFoldDB" id="A0A4Q7MN01"/>
<keyword evidence="2 5" id="KW-0808">Transferase</keyword>
<dbReference type="Pfam" id="PF01648">
    <property type="entry name" value="ACPS"/>
    <property type="match status" value="1"/>
</dbReference>
<organism evidence="5 6">
    <name type="scientific">Agromyces ramosus</name>
    <dbReference type="NCBI Taxonomy" id="33879"/>
    <lineage>
        <taxon>Bacteria</taxon>
        <taxon>Bacillati</taxon>
        <taxon>Actinomycetota</taxon>
        <taxon>Actinomycetes</taxon>
        <taxon>Micrococcales</taxon>
        <taxon>Microbacteriaceae</taxon>
        <taxon>Agromyces</taxon>
    </lineage>
</organism>
<dbReference type="InterPro" id="IPR037143">
    <property type="entry name" value="4-PPantetheinyl_Trfase_dom_sf"/>
</dbReference>
<sequence>MTRVDAPPRTPAPPVEGVTDTGVHWRRGDWRAAEDPAPPPVAAAGPHEVRVAELHRRRRVGRRWVRELVTARLGVEWPGFATVATHRKPVLLGGGGIDVSISHGAGTLLVGVAAEGLVGVDVEDEPFAAFGRRSLVRRMCADDERAFAATLPDAVRRRTLARAWTIKEAVLKAHGTGLARDPREVRVGADELAAAEGGQGPEWTVVHVLGEAVVVRHP</sequence>
<dbReference type="RefSeq" id="WP_165391074.1">
    <property type="nucleotide sequence ID" value="NZ_SGWY01000001.1"/>
</dbReference>
<comment type="caution">
    <text evidence="5">The sequence shown here is derived from an EMBL/GenBank/DDBJ whole genome shotgun (WGS) entry which is preliminary data.</text>
</comment>
<evidence type="ECO:0000256" key="2">
    <source>
        <dbReference type="ARBA" id="ARBA00022679"/>
    </source>
</evidence>
<accession>A0A4Q7MN01</accession>
<dbReference type="Gene3D" id="3.90.470.20">
    <property type="entry name" value="4'-phosphopantetheinyl transferase domain"/>
    <property type="match status" value="1"/>
</dbReference>
<evidence type="ECO:0000256" key="3">
    <source>
        <dbReference type="SAM" id="MobiDB-lite"/>
    </source>
</evidence>